<keyword evidence="4" id="KW-1185">Reference proteome</keyword>
<evidence type="ECO:0000313" key="4">
    <source>
        <dbReference type="Proteomes" id="UP000077066"/>
    </source>
</evidence>
<dbReference type="PATRIC" id="fig|55758.3.peg.1709"/>
<dbReference type="EMBL" id="LWMT01000254">
    <property type="protein sequence ID" value="KZX11148.1"/>
    <property type="molecule type" value="Genomic_DNA"/>
</dbReference>
<reference evidence="3 4" key="1">
    <citation type="submission" date="2016-04" db="EMBL/GenBank/DDBJ databases">
        <title>Genome sequence of Methanobrevibacter filiformis DSM 11501.</title>
        <authorList>
            <person name="Poehlein A."/>
            <person name="Seedorf H."/>
            <person name="Daniel R."/>
        </authorList>
    </citation>
    <scope>NUCLEOTIDE SEQUENCE [LARGE SCALE GENOMIC DNA]</scope>
    <source>
        <strain evidence="3 4">DSM 11501</strain>
    </source>
</reference>
<dbReference type="OrthoDB" id="132546at2157"/>
<dbReference type="InterPro" id="IPR001296">
    <property type="entry name" value="Glyco_trans_1"/>
</dbReference>
<dbReference type="Gene3D" id="3.40.50.2000">
    <property type="entry name" value="Glycogen Phosphorylase B"/>
    <property type="match status" value="2"/>
</dbReference>
<keyword evidence="3" id="KW-0328">Glycosyltransferase</keyword>
<organism evidence="3 4">
    <name type="scientific">Methanobrevibacter filiformis</name>
    <dbReference type="NCBI Taxonomy" id="55758"/>
    <lineage>
        <taxon>Archaea</taxon>
        <taxon>Methanobacteriati</taxon>
        <taxon>Methanobacteriota</taxon>
        <taxon>Methanomada group</taxon>
        <taxon>Methanobacteria</taxon>
        <taxon>Methanobacteriales</taxon>
        <taxon>Methanobacteriaceae</taxon>
        <taxon>Methanobrevibacter</taxon>
    </lineage>
</organism>
<dbReference type="PANTHER" id="PTHR46401">
    <property type="entry name" value="GLYCOSYLTRANSFERASE WBBK-RELATED"/>
    <property type="match status" value="1"/>
</dbReference>
<dbReference type="GO" id="GO:0016757">
    <property type="term" value="F:glycosyltransferase activity"/>
    <property type="evidence" value="ECO:0007669"/>
    <property type="project" value="UniProtKB-KW"/>
</dbReference>
<name>A0A165ZTQ3_9EURY</name>
<comment type="caution">
    <text evidence="3">The sequence shown here is derived from an EMBL/GenBank/DDBJ whole genome shotgun (WGS) entry which is preliminary data.</text>
</comment>
<dbReference type="SUPFAM" id="SSF53756">
    <property type="entry name" value="UDP-Glycosyltransferase/glycogen phosphorylase"/>
    <property type="match status" value="1"/>
</dbReference>
<evidence type="ECO:0000259" key="2">
    <source>
        <dbReference type="Pfam" id="PF00534"/>
    </source>
</evidence>
<proteinExistence type="predicted"/>
<dbReference type="RefSeq" id="WP_066973271.1">
    <property type="nucleotide sequence ID" value="NZ_LWMT01000254.1"/>
</dbReference>
<accession>A0A165ZTQ3</accession>
<dbReference type="PANTHER" id="PTHR46401:SF2">
    <property type="entry name" value="GLYCOSYLTRANSFERASE WBBK-RELATED"/>
    <property type="match status" value="1"/>
</dbReference>
<evidence type="ECO:0000256" key="1">
    <source>
        <dbReference type="ARBA" id="ARBA00022679"/>
    </source>
</evidence>
<protein>
    <submittedName>
        <fullName evidence="3">GDP-mannose-dependent alpha-(1-6)-phosphatidylinositol monomannoside mannosyltransferase</fullName>
        <ecNumber evidence="3">2.4.1.57</ecNumber>
    </submittedName>
</protein>
<dbReference type="STRING" id="55758.MBFIL_15130"/>
<sequence length="331" mass="38226">MDISLIARSFQTHKQGLGTYSKMLYESIKNEKDFNINLISHDDSFFQKDSSLDYLFYFLIEVLFKLRKSDIYHAISPLEGFYLNKKKSIVTIHDLIPIKMAENDLQSKLTKFLFEKAIKRSVEFKKIIVDSEQTAKELSEEYNVNYDNISIVRIAIDPKFFPKNIENDIFTIGTVSHLNKRKRISLLIESFLEANIPDSQLLIGGKGPELENLKEISNNDNRIKFLGFIPDEEMNDFYNLLDVFVFPTQMEGYGLPVVEAMACGKPVIMLKDAYVPADVKNKTHISSIKNLAKDLNEKNFNCDIDANLKFAQEHSIEKMGEEMIEIYKNMI</sequence>
<keyword evidence="1 3" id="KW-0808">Transferase</keyword>
<evidence type="ECO:0000313" key="3">
    <source>
        <dbReference type="EMBL" id="KZX11148.1"/>
    </source>
</evidence>
<gene>
    <name evidence="3" type="primary">pimB</name>
    <name evidence="3" type="ORF">MBFIL_15130</name>
</gene>
<dbReference type="Pfam" id="PF00534">
    <property type="entry name" value="Glycos_transf_1"/>
    <property type="match status" value="1"/>
</dbReference>
<dbReference type="Proteomes" id="UP000077066">
    <property type="component" value="Unassembled WGS sequence"/>
</dbReference>
<dbReference type="AlphaFoldDB" id="A0A165ZTQ3"/>
<dbReference type="EC" id="2.4.1.57" evidence="3"/>
<feature type="domain" description="Glycosyl transferase family 1" evidence="2">
    <location>
        <begin position="160"/>
        <end position="282"/>
    </location>
</feature>